<evidence type="ECO:0000256" key="3">
    <source>
        <dbReference type="ARBA" id="ARBA00023004"/>
    </source>
</evidence>
<keyword evidence="4" id="KW-0812">Transmembrane</keyword>
<evidence type="ECO:0000313" key="6">
    <source>
        <dbReference type="EMBL" id="CAE0702964.1"/>
    </source>
</evidence>
<dbReference type="InterPro" id="IPR018506">
    <property type="entry name" value="Cyt_B5_heme-BS"/>
</dbReference>
<sequence>MGKGGEKDDCPPRAAFKGSPKKRWVVDGVSYDLTPFLAKHPGGPDFLLWSANRDISIAVHTYHKDPERTVLPLLRRYRCEEPPVKSVKRLMGVPQFLLPPRFDAVTDTPSYDWGPGTFLADLVKEMARPAVARAVEAADAAFDRHALILLFMYGVIVSAWLSCVLRPSVAAIALILLRTALAGAGHSFVHRPKSPWGALFDFNYVGHCTTAVDGHALLHHGYTQTEADVKRGFFGGMMGVARAYRVPIHTLHKLGHVVTGCLVRQVDLQLERDAEEHQGVEDLKRALGLGNWAHVGFWAVHVCLRVELYVAWRQGLRWSWLFQFIGSLWLNTLLVVSSHDFDDLGDESERDWAVFQLAETHDMSITGWPRLDCWLSAGLAPHRAHHLLPYQRSAYANIASEPAIRRVCERRGIAWDPPKGLGSEILPVVFRRLFAPACDPATREALYADAVAEHASWRQLAYCVSYVGAGVCGIGSI</sequence>
<dbReference type="GO" id="GO:0046872">
    <property type="term" value="F:metal ion binding"/>
    <property type="evidence" value="ECO:0007669"/>
    <property type="project" value="UniProtKB-UniRule"/>
</dbReference>
<dbReference type="PROSITE" id="PS50255">
    <property type="entry name" value="CYTOCHROME_B5_2"/>
    <property type="match status" value="1"/>
</dbReference>
<dbReference type="PANTHER" id="PTHR19353">
    <property type="entry name" value="FATTY ACID DESATURASE 2"/>
    <property type="match status" value="1"/>
</dbReference>
<dbReference type="PROSITE" id="PS00191">
    <property type="entry name" value="CYTOCHROME_B5_1"/>
    <property type="match status" value="1"/>
</dbReference>
<evidence type="ECO:0000256" key="2">
    <source>
        <dbReference type="ARBA" id="ARBA00022723"/>
    </source>
</evidence>
<dbReference type="InterPro" id="IPR012171">
    <property type="entry name" value="Fatty_acid_desaturase"/>
</dbReference>
<keyword evidence="4" id="KW-0472">Membrane</keyword>
<dbReference type="InterPro" id="IPR001199">
    <property type="entry name" value="Cyt_B5-like_heme/steroid-bd"/>
</dbReference>
<name>A0A7S4EC15_9STRA</name>
<dbReference type="PANTHER" id="PTHR19353:SF19">
    <property type="entry name" value="DELTA(5) FATTY ACID DESATURASE C-RELATED"/>
    <property type="match status" value="1"/>
</dbReference>
<reference evidence="7" key="2">
    <citation type="submission" date="2021-11" db="EMBL/GenBank/DDBJ databases">
        <authorList>
            <consortium name="Genoscope - CEA"/>
            <person name="William W."/>
        </authorList>
    </citation>
    <scope>NUCLEOTIDE SEQUENCE</scope>
</reference>
<dbReference type="GO" id="GO:0020037">
    <property type="term" value="F:heme binding"/>
    <property type="evidence" value="ECO:0007669"/>
    <property type="project" value="UniProtKB-UniRule"/>
</dbReference>
<dbReference type="OrthoDB" id="260519at2759"/>
<dbReference type="SUPFAM" id="SSF55856">
    <property type="entry name" value="Cytochrome b5-like heme/steroid binding domain"/>
    <property type="match status" value="1"/>
</dbReference>
<evidence type="ECO:0000313" key="8">
    <source>
        <dbReference type="Proteomes" id="UP000789595"/>
    </source>
</evidence>
<accession>A0A7S4EC15</accession>
<evidence type="ECO:0000259" key="5">
    <source>
        <dbReference type="PROSITE" id="PS50255"/>
    </source>
</evidence>
<keyword evidence="1 4" id="KW-0349">Heme</keyword>
<dbReference type="EMBL" id="HBIW01021385">
    <property type="protein sequence ID" value="CAE0702964.1"/>
    <property type="molecule type" value="Transcribed_RNA"/>
</dbReference>
<dbReference type="GO" id="GO:0006631">
    <property type="term" value="P:fatty acid metabolic process"/>
    <property type="evidence" value="ECO:0007669"/>
    <property type="project" value="UniProtKB-ARBA"/>
</dbReference>
<keyword evidence="2 4" id="KW-0479">Metal-binding</keyword>
<evidence type="ECO:0000256" key="4">
    <source>
        <dbReference type="RuleBase" id="RU362121"/>
    </source>
</evidence>
<dbReference type="Pfam" id="PF00173">
    <property type="entry name" value="Cyt-b5"/>
    <property type="match status" value="1"/>
</dbReference>
<comment type="similarity">
    <text evidence="4">Belongs to the cytochrome b5 family.</text>
</comment>
<dbReference type="Proteomes" id="UP000789595">
    <property type="component" value="Unassembled WGS sequence"/>
</dbReference>
<keyword evidence="3 4" id="KW-0408">Iron</keyword>
<evidence type="ECO:0000256" key="1">
    <source>
        <dbReference type="ARBA" id="ARBA00022617"/>
    </source>
</evidence>
<evidence type="ECO:0000313" key="7">
    <source>
        <dbReference type="EMBL" id="CAH0378922.1"/>
    </source>
</evidence>
<keyword evidence="4" id="KW-1133">Transmembrane helix</keyword>
<gene>
    <name evidence="6" type="ORF">PCAL00307_LOCUS18411</name>
    <name evidence="7" type="ORF">PECAL_6P05230</name>
</gene>
<dbReference type="InterPro" id="IPR036400">
    <property type="entry name" value="Cyt_B5-like_heme/steroid_sf"/>
</dbReference>
<organism evidence="6">
    <name type="scientific">Pelagomonas calceolata</name>
    <dbReference type="NCBI Taxonomy" id="35677"/>
    <lineage>
        <taxon>Eukaryota</taxon>
        <taxon>Sar</taxon>
        <taxon>Stramenopiles</taxon>
        <taxon>Ochrophyta</taxon>
        <taxon>Pelagophyceae</taxon>
        <taxon>Pelagomonadales</taxon>
        <taxon>Pelagomonadaceae</taxon>
        <taxon>Pelagomonas</taxon>
    </lineage>
</organism>
<dbReference type="GO" id="GO:0016020">
    <property type="term" value="C:membrane"/>
    <property type="evidence" value="ECO:0007669"/>
    <property type="project" value="TreeGrafter"/>
</dbReference>
<proteinExistence type="inferred from homology"/>
<feature type="transmembrane region" description="Helical" evidence="4">
    <location>
        <begin position="146"/>
        <end position="162"/>
    </location>
</feature>
<dbReference type="AlphaFoldDB" id="A0A7S4EC15"/>
<reference evidence="6" key="1">
    <citation type="submission" date="2021-01" db="EMBL/GenBank/DDBJ databases">
        <authorList>
            <person name="Corre E."/>
            <person name="Pelletier E."/>
            <person name="Niang G."/>
            <person name="Scheremetjew M."/>
            <person name="Finn R."/>
            <person name="Kale V."/>
            <person name="Holt S."/>
            <person name="Cochrane G."/>
            <person name="Meng A."/>
            <person name="Brown T."/>
            <person name="Cohen L."/>
        </authorList>
    </citation>
    <scope>NUCLEOTIDE SEQUENCE</scope>
    <source>
        <strain evidence="6">CCMP1756</strain>
    </source>
</reference>
<protein>
    <recommendedName>
        <fullName evidence="5">Cytochrome b5 heme-binding domain-containing protein</fullName>
    </recommendedName>
</protein>
<keyword evidence="8" id="KW-1185">Reference proteome</keyword>
<feature type="domain" description="Cytochrome b5 heme-binding" evidence="5">
    <location>
        <begin position="25"/>
        <end position="78"/>
    </location>
</feature>
<dbReference type="Gene3D" id="3.10.120.10">
    <property type="entry name" value="Cytochrome b5-like heme/steroid binding domain"/>
    <property type="match status" value="1"/>
</dbReference>
<dbReference type="EMBL" id="CAKKNE010000006">
    <property type="protein sequence ID" value="CAH0378922.1"/>
    <property type="molecule type" value="Genomic_DNA"/>
</dbReference>
<dbReference type="GO" id="GO:0008610">
    <property type="term" value="P:lipid biosynthetic process"/>
    <property type="evidence" value="ECO:0007669"/>
    <property type="project" value="UniProtKB-ARBA"/>
</dbReference>
<dbReference type="GO" id="GO:0016717">
    <property type="term" value="F:oxidoreductase activity, acting on paired donors, with oxidation of a pair of donors resulting in the reduction of molecular oxygen to two molecules of water"/>
    <property type="evidence" value="ECO:0007669"/>
    <property type="project" value="TreeGrafter"/>
</dbReference>